<dbReference type="InterPro" id="IPR036439">
    <property type="entry name" value="Dockerin_dom_sf"/>
</dbReference>
<dbReference type="Gene3D" id="2.60.40.680">
    <property type="match status" value="1"/>
</dbReference>
<reference evidence="3 4" key="1">
    <citation type="journal article" date="2024" name="Int. J. Syst. Evol. Microbiol.">
        <title>Paenibacillus hexagrammi sp. nov., a novel bacterium isolated from the gut content of Hexagrammos agrammus.</title>
        <authorList>
            <person name="Jung H.K."/>
            <person name="Kim D.G."/>
            <person name="Zin H."/>
            <person name="Park J."/>
            <person name="Jung H."/>
            <person name="Kim Y.O."/>
            <person name="Kong H.J."/>
            <person name="Kim J.W."/>
            <person name="Kim Y.S."/>
        </authorList>
    </citation>
    <scope>NUCLEOTIDE SEQUENCE [LARGE SCALE GENOMIC DNA]</scope>
    <source>
        <strain evidence="3 4">YPD9-1</strain>
    </source>
</reference>
<keyword evidence="4" id="KW-1185">Reference proteome</keyword>
<sequence length="846" mass="89293">MDKYGKRSGEASPANVPGSGGDNLGIPNGNPTLKNDGYDYVDFAAMSRPLKAAGFKDYNGSTQMTIYALVRPTTTANNSSDQNGLVYFGMNEAYQTWAANSGWSGINLGVGTNRVNIRFGNTDGSVSGGGQQMTTTATDGLASVRAQLNGTNRAVFVNNNVIGTGTNAKALLGNSSDLGVGYTMAAVTPYRFLGGVAQILIYDRVLTADEITKVETYFNNVKAGRGGPANPIVSAVDKTLLTALIEAANSKEATIYTSNSWNAFASALNEAKTAASNGEIEQVGVDNAYYALRNAIKELQLLPSGVSTAVYGTPVLGGSELDPLWNTTATLPILKHLTMANGPTDGLGKVLWDNNNLYVLVRVKDPVLNNSSSNAYEKDSVEIFVDETNSKQATYGTGMGQYRVNYLNEKSFNPDSISAGFESFAKVVDGGYYIETKIPFKASVPAANRVIGFDLQINDAKATGGRQDIIMWHDETGQSYNNASQWGVVTLLGEQKLTVTGADGATSITTKDGTLQMLAGEPVIWSVTAEDGTETNAAIISETGLLSAKKNGVVRVTAQAIGSSLKGSTLITISGQESAVLTGPMTVEGGKNFDVDFSLAGSGKDVIALDTTINYDSDKLAFVSMDSLQENNFKLVGEVKSDGKIRIIAANIGNTDMANGLIRLTFKAIATDNSQIASIRVNQLTVANGVGQETEMAGATHTVQINKLDISGLQRLIAEAQSAHDAAIEGTYPGQYPSGSKATLQAAINAAQAVASTQGVSQAEIEEAILNLNVALQSFNDSRIKAIDGDFNNDNKVSIGDLAIIASAYGKNKDDSDWNAYRALDLNNNGMIDITDISILARKILN</sequence>
<dbReference type="InterPro" id="IPR008965">
    <property type="entry name" value="CBM2/CBM3_carb-bd_dom_sf"/>
</dbReference>
<dbReference type="Gene3D" id="1.10.1330.10">
    <property type="entry name" value="Dockerin domain"/>
    <property type="match status" value="1"/>
</dbReference>
<dbReference type="Gene3D" id="1.20.1270.90">
    <property type="entry name" value="AF1782-like"/>
    <property type="match status" value="2"/>
</dbReference>
<dbReference type="EMBL" id="CP090978">
    <property type="protein sequence ID" value="UJF31811.1"/>
    <property type="molecule type" value="Genomic_DNA"/>
</dbReference>
<dbReference type="InterPro" id="IPR013320">
    <property type="entry name" value="ConA-like_dom_sf"/>
</dbReference>
<evidence type="ECO:0000313" key="3">
    <source>
        <dbReference type="EMBL" id="UJF31811.1"/>
    </source>
</evidence>
<protein>
    <submittedName>
        <fullName evidence="3">Cohesin domain-containing protein</fullName>
    </submittedName>
</protein>
<feature type="domain" description="Dockerin" evidence="2">
    <location>
        <begin position="784"/>
        <end position="846"/>
    </location>
</feature>
<dbReference type="InterPro" id="IPR002105">
    <property type="entry name" value="Dockerin_1_rpt"/>
</dbReference>
<dbReference type="PROSITE" id="PS51766">
    <property type="entry name" value="DOCKERIN"/>
    <property type="match status" value="1"/>
</dbReference>
<dbReference type="PROSITE" id="PS00018">
    <property type="entry name" value="EF_HAND_1"/>
    <property type="match status" value="1"/>
</dbReference>
<evidence type="ECO:0000313" key="4">
    <source>
        <dbReference type="Proteomes" id="UP001649230"/>
    </source>
</evidence>
<dbReference type="InterPro" id="IPR010502">
    <property type="entry name" value="Carb-bd_dom_fam9"/>
</dbReference>
<dbReference type="Gene3D" id="2.60.40.1190">
    <property type="match status" value="1"/>
</dbReference>
<dbReference type="Pfam" id="PF00404">
    <property type="entry name" value="Dockerin_1"/>
    <property type="match status" value="1"/>
</dbReference>
<dbReference type="CDD" id="cd14254">
    <property type="entry name" value="Dockerin_II"/>
    <property type="match status" value="1"/>
</dbReference>
<dbReference type="Pfam" id="PF00963">
    <property type="entry name" value="Cohesin"/>
    <property type="match status" value="1"/>
</dbReference>
<evidence type="ECO:0000256" key="1">
    <source>
        <dbReference type="SAM" id="MobiDB-lite"/>
    </source>
</evidence>
<dbReference type="InterPro" id="IPR002102">
    <property type="entry name" value="Cohesin_dom"/>
</dbReference>
<accession>A0ABY3SCZ5</accession>
<evidence type="ECO:0000259" key="2">
    <source>
        <dbReference type="PROSITE" id="PS51766"/>
    </source>
</evidence>
<organism evidence="3 4">
    <name type="scientific">Paenibacillus hexagrammi</name>
    <dbReference type="NCBI Taxonomy" id="2908839"/>
    <lineage>
        <taxon>Bacteria</taxon>
        <taxon>Bacillati</taxon>
        <taxon>Bacillota</taxon>
        <taxon>Bacilli</taxon>
        <taxon>Bacillales</taxon>
        <taxon>Paenibacillaceae</taxon>
        <taxon>Paenibacillus</taxon>
    </lineage>
</organism>
<proteinExistence type="predicted"/>
<dbReference type="SUPFAM" id="SSF49384">
    <property type="entry name" value="Carbohydrate-binding domain"/>
    <property type="match status" value="1"/>
</dbReference>
<dbReference type="CDD" id="cd08547">
    <property type="entry name" value="Type_II_cohesin"/>
    <property type="match status" value="1"/>
</dbReference>
<dbReference type="InterPro" id="IPR016134">
    <property type="entry name" value="Dockerin_dom"/>
</dbReference>
<dbReference type="Pfam" id="PF06452">
    <property type="entry name" value="CBM9_1"/>
    <property type="match status" value="1"/>
</dbReference>
<feature type="region of interest" description="Disordered" evidence="1">
    <location>
        <begin position="1"/>
        <end position="30"/>
    </location>
</feature>
<dbReference type="RefSeq" id="WP_235118156.1">
    <property type="nucleotide sequence ID" value="NZ_CP090978.1"/>
</dbReference>
<dbReference type="SUPFAM" id="SSF49344">
    <property type="entry name" value="CBD9-like"/>
    <property type="match status" value="1"/>
</dbReference>
<dbReference type="SUPFAM" id="SSF63446">
    <property type="entry name" value="Type I dockerin domain"/>
    <property type="match status" value="1"/>
</dbReference>
<dbReference type="Pfam" id="PF07554">
    <property type="entry name" value="FIVAR"/>
    <property type="match status" value="2"/>
</dbReference>
<gene>
    <name evidence="3" type="ORF">L0M14_18825</name>
</gene>
<dbReference type="SUPFAM" id="SSF49899">
    <property type="entry name" value="Concanavalin A-like lectins/glucanases"/>
    <property type="match status" value="1"/>
</dbReference>
<dbReference type="InterPro" id="IPR018247">
    <property type="entry name" value="EF_Hand_1_Ca_BS"/>
</dbReference>
<dbReference type="Proteomes" id="UP001649230">
    <property type="component" value="Chromosome"/>
</dbReference>
<name>A0ABY3SCZ5_9BACL</name>
<dbReference type="CDD" id="cd00005">
    <property type="entry name" value="CBM9_like_1"/>
    <property type="match status" value="1"/>
</dbReference>